<gene>
    <name evidence="1" type="primary">ORF121299</name>
</gene>
<protein>
    <submittedName>
        <fullName evidence="1">Uncharacterized protein</fullName>
    </submittedName>
</protein>
<sequence>MMREIFQDGIASWNNILFFSACLIRLFKTQQFTLHFSPGTSIFGEFRMCLCQESSNFAYSRPYIMFEVFQPVSSQRAAHVPLIKEKYGPNTITQYISHGMKMDSLLSTFKNLTNADEAQDFYKEN</sequence>
<evidence type="ECO:0000313" key="1">
    <source>
        <dbReference type="EMBL" id="CEK80508.1"/>
    </source>
</evidence>
<name>A0A0B7AIA5_9EUPU</name>
<accession>A0A0B7AIA5</accession>
<proteinExistence type="predicted"/>
<organism evidence="1">
    <name type="scientific">Arion vulgaris</name>
    <dbReference type="NCBI Taxonomy" id="1028688"/>
    <lineage>
        <taxon>Eukaryota</taxon>
        <taxon>Metazoa</taxon>
        <taxon>Spiralia</taxon>
        <taxon>Lophotrochozoa</taxon>
        <taxon>Mollusca</taxon>
        <taxon>Gastropoda</taxon>
        <taxon>Heterobranchia</taxon>
        <taxon>Euthyneura</taxon>
        <taxon>Panpulmonata</taxon>
        <taxon>Eupulmonata</taxon>
        <taxon>Stylommatophora</taxon>
        <taxon>Helicina</taxon>
        <taxon>Arionoidea</taxon>
        <taxon>Arionidae</taxon>
        <taxon>Arion</taxon>
    </lineage>
</organism>
<reference evidence="1" key="1">
    <citation type="submission" date="2014-12" db="EMBL/GenBank/DDBJ databases">
        <title>Insight into the proteome of Arion vulgaris.</title>
        <authorList>
            <person name="Aradska J."/>
            <person name="Bulat T."/>
            <person name="Smidak R."/>
            <person name="Sarate P."/>
            <person name="Gangsoo J."/>
            <person name="Sialana F."/>
            <person name="Bilban M."/>
            <person name="Lubec G."/>
        </authorList>
    </citation>
    <scope>NUCLEOTIDE SEQUENCE</scope>
    <source>
        <tissue evidence="1">Skin</tissue>
    </source>
</reference>
<dbReference type="EMBL" id="HACG01033643">
    <property type="protein sequence ID" value="CEK80508.1"/>
    <property type="molecule type" value="Transcribed_RNA"/>
</dbReference>
<dbReference type="PROSITE" id="PS51257">
    <property type="entry name" value="PROKAR_LIPOPROTEIN"/>
    <property type="match status" value="1"/>
</dbReference>
<dbReference type="AlphaFoldDB" id="A0A0B7AIA5"/>